<accession>A3ZTE9</accession>
<sequence length="205" mass="23560">MMLTRENFALTLAFLLGLLIAYEVRGQQPNYVQENGVTYREVVDTVQRPVVETRMQEHTEQVYVERYTTDVHESQRTYHVPVTEYRWEAYTPISLNIFAPPRVAYRWAPQTRWESRVETVRTPITRRDLVPETRTVSRPVTTTRMVDEKRISRVAVSNSPATSRGASNIASAPLESQRVGGLGMQADPPRVGTRLDPQQAPSRFR</sequence>
<dbReference type="Proteomes" id="UP000004358">
    <property type="component" value="Unassembled WGS sequence"/>
</dbReference>
<dbReference type="eggNOG" id="ENOG502ZDE2">
    <property type="taxonomic scope" value="Bacteria"/>
</dbReference>
<proteinExistence type="predicted"/>
<dbReference type="HOGENOM" id="CLU_1335375_0_0_0"/>
<feature type="compositionally biased region" description="Polar residues" evidence="1">
    <location>
        <begin position="155"/>
        <end position="170"/>
    </location>
</feature>
<feature type="region of interest" description="Disordered" evidence="1">
    <location>
        <begin position="155"/>
        <end position="205"/>
    </location>
</feature>
<evidence type="ECO:0000313" key="3">
    <source>
        <dbReference type="Proteomes" id="UP000004358"/>
    </source>
</evidence>
<dbReference type="AlphaFoldDB" id="A3ZTE9"/>
<reference evidence="2 3" key="1">
    <citation type="submission" date="2006-02" db="EMBL/GenBank/DDBJ databases">
        <authorList>
            <person name="Amann R."/>
            <person name="Ferriera S."/>
            <person name="Johnson J."/>
            <person name="Kravitz S."/>
            <person name="Halpern A."/>
            <person name="Remington K."/>
            <person name="Beeson K."/>
            <person name="Tran B."/>
            <person name="Rogers Y.-H."/>
            <person name="Friedman R."/>
            <person name="Venter J.C."/>
        </authorList>
    </citation>
    <scope>NUCLEOTIDE SEQUENCE [LARGE SCALE GENOMIC DNA]</scope>
    <source>
        <strain evidence="2 3">DSM 3645</strain>
    </source>
</reference>
<evidence type="ECO:0000313" key="2">
    <source>
        <dbReference type="EMBL" id="EAQ80208.1"/>
    </source>
</evidence>
<dbReference type="STRING" id="314230.DSM3645_19468"/>
<comment type="caution">
    <text evidence="2">The sequence shown here is derived from an EMBL/GenBank/DDBJ whole genome shotgun (WGS) entry which is preliminary data.</text>
</comment>
<evidence type="ECO:0000256" key="1">
    <source>
        <dbReference type="SAM" id="MobiDB-lite"/>
    </source>
</evidence>
<dbReference type="EMBL" id="AANZ01000010">
    <property type="protein sequence ID" value="EAQ80208.1"/>
    <property type="molecule type" value="Genomic_DNA"/>
</dbReference>
<organism evidence="2 3">
    <name type="scientific">Blastopirellula marina DSM 3645</name>
    <dbReference type="NCBI Taxonomy" id="314230"/>
    <lineage>
        <taxon>Bacteria</taxon>
        <taxon>Pseudomonadati</taxon>
        <taxon>Planctomycetota</taxon>
        <taxon>Planctomycetia</taxon>
        <taxon>Pirellulales</taxon>
        <taxon>Pirellulaceae</taxon>
        <taxon>Blastopirellula</taxon>
    </lineage>
</organism>
<dbReference type="OrthoDB" id="269394at2"/>
<name>A3ZTE9_9BACT</name>
<gene>
    <name evidence="2" type="ORF">DSM3645_19468</name>
</gene>
<protein>
    <submittedName>
        <fullName evidence="2">Uncharacterized protein</fullName>
    </submittedName>
</protein>